<dbReference type="Proteomes" id="UP000518605">
    <property type="component" value="Unassembled WGS sequence"/>
</dbReference>
<name>A0A7W5C6L9_9BACL</name>
<organism evidence="1 2">
    <name type="scientific">Paenibacillus endophyticus</name>
    <dbReference type="NCBI Taxonomy" id="1294268"/>
    <lineage>
        <taxon>Bacteria</taxon>
        <taxon>Bacillati</taxon>
        <taxon>Bacillota</taxon>
        <taxon>Bacilli</taxon>
        <taxon>Bacillales</taxon>
        <taxon>Paenibacillaceae</taxon>
        <taxon>Paenibacillus</taxon>
    </lineage>
</organism>
<sequence length="117" mass="13517">MFNVTVEITQERKNQLLEWITSHENATGEYDKGVQVGLRWMIDKIGVTEYLYTNVAEASSILINQDFINECTEKFDENWIDEVWNSGFAVAIIGVLDLFNIQVIEFPTPKKTNNTLR</sequence>
<dbReference type="RefSeq" id="WP_183559604.1">
    <property type="nucleotide sequence ID" value="NZ_JACHXW010000002.1"/>
</dbReference>
<dbReference type="EMBL" id="JACHXW010000002">
    <property type="protein sequence ID" value="MBB3151069.1"/>
    <property type="molecule type" value="Genomic_DNA"/>
</dbReference>
<protein>
    <recommendedName>
        <fullName evidence="3">Phage protein</fullName>
    </recommendedName>
</protein>
<evidence type="ECO:0000313" key="2">
    <source>
        <dbReference type="Proteomes" id="UP000518605"/>
    </source>
</evidence>
<accession>A0A7W5C6L9</accession>
<evidence type="ECO:0008006" key="3">
    <source>
        <dbReference type="Google" id="ProtNLM"/>
    </source>
</evidence>
<dbReference type="AlphaFoldDB" id="A0A7W5C6L9"/>
<reference evidence="1 2" key="1">
    <citation type="submission" date="2020-08" db="EMBL/GenBank/DDBJ databases">
        <title>Genomic Encyclopedia of Type Strains, Phase III (KMG-III): the genomes of soil and plant-associated and newly described type strains.</title>
        <authorList>
            <person name="Whitman W."/>
        </authorList>
    </citation>
    <scope>NUCLEOTIDE SEQUENCE [LARGE SCALE GENOMIC DNA]</scope>
    <source>
        <strain evidence="1 2">CECT 8234</strain>
    </source>
</reference>
<comment type="caution">
    <text evidence="1">The sequence shown here is derived from an EMBL/GenBank/DDBJ whole genome shotgun (WGS) entry which is preliminary data.</text>
</comment>
<proteinExistence type="predicted"/>
<evidence type="ECO:0000313" key="1">
    <source>
        <dbReference type="EMBL" id="MBB3151069.1"/>
    </source>
</evidence>
<keyword evidence="2" id="KW-1185">Reference proteome</keyword>
<gene>
    <name evidence="1" type="ORF">FHS16_001103</name>
</gene>